<evidence type="ECO:0000313" key="2">
    <source>
        <dbReference type="Proteomes" id="UP001589562"/>
    </source>
</evidence>
<dbReference type="EMBL" id="JBHMFE010000020">
    <property type="protein sequence ID" value="MFB9109862.1"/>
    <property type="molecule type" value="Genomic_DNA"/>
</dbReference>
<evidence type="ECO:0000313" key="1">
    <source>
        <dbReference type="EMBL" id="MFB9109862.1"/>
    </source>
</evidence>
<dbReference type="Proteomes" id="UP001589562">
    <property type="component" value="Unassembled WGS sequence"/>
</dbReference>
<protein>
    <submittedName>
        <fullName evidence="1">Uncharacterized protein</fullName>
    </submittedName>
</protein>
<keyword evidence="2" id="KW-1185">Reference proteome</keyword>
<reference evidence="1 2" key="1">
    <citation type="submission" date="2024-09" db="EMBL/GenBank/DDBJ databases">
        <authorList>
            <person name="Sun Q."/>
            <person name="Mori K."/>
        </authorList>
    </citation>
    <scope>NUCLEOTIDE SEQUENCE [LARGE SCALE GENOMIC DNA]</scope>
    <source>
        <strain evidence="1 2">CECT 8365</strain>
    </source>
</reference>
<gene>
    <name evidence="1" type="ORF">ACFFVK_14840</name>
</gene>
<accession>A0ABV5HD86</accession>
<organism evidence="1 2">
    <name type="scientific">Flavobacterium gyeonganense</name>
    <dbReference type="NCBI Taxonomy" id="1310418"/>
    <lineage>
        <taxon>Bacteria</taxon>
        <taxon>Pseudomonadati</taxon>
        <taxon>Bacteroidota</taxon>
        <taxon>Flavobacteriia</taxon>
        <taxon>Flavobacteriales</taxon>
        <taxon>Flavobacteriaceae</taxon>
        <taxon>Flavobacterium</taxon>
    </lineage>
</organism>
<proteinExistence type="predicted"/>
<sequence length="389" mass="46033">MHNKLYAKIQEEFNQIADTFIEKEIDVLADENLITIQSKYNLYDIQPYFAELTNNVLAKDVKLTIESEEDFDPETDDLYEYKINFENSKAYLKREHYGGGIFYSTLYEYTEEHHKSFSVYQNKENIKVTNLSYLYFKNGIPDQFIECTEYGISLKTYTCENGIIKSYKLEWPEYDHYCIGELTFDNHENLKMITETASDGRIRVVFDATVSTEDIEEALAELETFLVENIADQIIEKVKIEEPVYCILFEYSMQAPFPPTIAFGITSEIDGNFQDKELFELYSSPDMKYFSENEEPNPINIDFYPLAIQPNYLITTSYGENIPSQEEEAFMMWEKHVFDTYLRVCKRLMHFDFSKSFTKTENFLVMARDFEKCNEGDFYQNMLHYRTKK</sequence>
<name>A0ABV5HD86_9FLAO</name>
<comment type="caution">
    <text evidence="1">The sequence shown here is derived from an EMBL/GenBank/DDBJ whole genome shotgun (WGS) entry which is preliminary data.</text>
</comment>
<dbReference type="RefSeq" id="WP_278009687.1">
    <property type="nucleotide sequence ID" value="NZ_CP121112.1"/>
</dbReference>